<reference evidence="2" key="1">
    <citation type="journal article" date="2021" name="Open Biol.">
        <title>Shared evolutionary footprints suggest mitochondrial oxidative damage underlies multiple complex I losses in fungi.</title>
        <authorList>
            <person name="Schikora-Tamarit M.A."/>
            <person name="Marcet-Houben M."/>
            <person name="Nosek J."/>
            <person name="Gabaldon T."/>
        </authorList>
    </citation>
    <scope>NUCLEOTIDE SEQUENCE</scope>
    <source>
        <strain evidence="2">NCAIM Y.01608</strain>
    </source>
</reference>
<feature type="compositionally biased region" description="Low complexity" evidence="1">
    <location>
        <begin position="105"/>
        <end position="114"/>
    </location>
</feature>
<dbReference type="Proteomes" id="UP000788993">
    <property type="component" value="Unassembled WGS sequence"/>
</dbReference>
<keyword evidence="3" id="KW-1185">Reference proteome</keyword>
<feature type="region of interest" description="Disordered" evidence="1">
    <location>
        <begin position="55"/>
        <end position="131"/>
    </location>
</feature>
<evidence type="ECO:0000313" key="2">
    <source>
        <dbReference type="EMBL" id="KAH3659861.1"/>
    </source>
</evidence>
<accession>A0A9P8NV84</accession>
<sequence length="438" mass="49093">MASNSVSFVANPQTPNKYKYASNELSTVSSASSLLSAGSRMINQNMDLARLGSLPFRSGNSRGHTQNDNFFRRRASRTSNAEDDDTYNISDVGQEGVDPQHRESFSSGGLDSSSEWILFSPGPSETGKPAEDPYYDDVLSTSLEKISTQNDANDESFVDVQDEGDDDDSLIEDLEEHINFDIPYRKEDLNSRIDNWRKQQVSILLKDLAGDQSELDDDTIELIKAWGIDDTGSGDIYRNIWLQQRPVMDTHYGDAVLKSYSKEELKVLKQILIKLSGSLRRTVKSRYVKPQSSQAPTRTTSMATITEAYMNTAKNRDPDQFLNNKSLQKYIPYFLKKLIITSDLLPQFERFDDDDVTEDEGAKTNIEDGPMAPYVASRKESIISNFSDGVRIRASDGGRRRSKGLVKRNSSDNFWDTSDLKSVNSSILTYSTGSIVGF</sequence>
<feature type="compositionally biased region" description="Polar residues" evidence="1">
    <location>
        <begin position="58"/>
        <end position="69"/>
    </location>
</feature>
<organism evidence="2 3">
    <name type="scientific">Ogataea polymorpha</name>
    <dbReference type="NCBI Taxonomy" id="460523"/>
    <lineage>
        <taxon>Eukaryota</taxon>
        <taxon>Fungi</taxon>
        <taxon>Dikarya</taxon>
        <taxon>Ascomycota</taxon>
        <taxon>Saccharomycotina</taxon>
        <taxon>Pichiomycetes</taxon>
        <taxon>Pichiales</taxon>
        <taxon>Pichiaceae</taxon>
        <taxon>Ogataea</taxon>
    </lineage>
</organism>
<dbReference type="AlphaFoldDB" id="A0A9P8NV84"/>
<dbReference type="EMBL" id="JAEUBD010001504">
    <property type="protein sequence ID" value="KAH3659861.1"/>
    <property type="molecule type" value="Genomic_DNA"/>
</dbReference>
<evidence type="ECO:0000313" key="3">
    <source>
        <dbReference type="Proteomes" id="UP000788993"/>
    </source>
</evidence>
<protein>
    <submittedName>
        <fullName evidence="2">Uncharacterized protein</fullName>
    </submittedName>
</protein>
<name>A0A9P8NV84_9ASCO</name>
<reference evidence="2" key="2">
    <citation type="submission" date="2021-01" db="EMBL/GenBank/DDBJ databases">
        <authorList>
            <person name="Schikora-Tamarit M.A."/>
        </authorList>
    </citation>
    <scope>NUCLEOTIDE SEQUENCE</scope>
    <source>
        <strain evidence="2">NCAIM Y.01608</strain>
    </source>
</reference>
<proteinExistence type="predicted"/>
<evidence type="ECO:0000256" key="1">
    <source>
        <dbReference type="SAM" id="MobiDB-lite"/>
    </source>
</evidence>
<comment type="caution">
    <text evidence="2">The sequence shown here is derived from an EMBL/GenBank/DDBJ whole genome shotgun (WGS) entry which is preliminary data.</text>
</comment>
<gene>
    <name evidence="2" type="ORF">OGATHE_005906</name>
</gene>